<organism evidence="2 3">
    <name type="scientific">Eschrichtius robustus</name>
    <name type="common">California gray whale</name>
    <name type="synonym">Eschrichtius gibbosus</name>
    <dbReference type="NCBI Taxonomy" id="9764"/>
    <lineage>
        <taxon>Eukaryota</taxon>
        <taxon>Metazoa</taxon>
        <taxon>Chordata</taxon>
        <taxon>Craniata</taxon>
        <taxon>Vertebrata</taxon>
        <taxon>Euteleostomi</taxon>
        <taxon>Mammalia</taxon>
        <taxon>Eutheria</taxon>
        <taxon>Laurasiatheria</taxon>
        <taxon>Artiodactyla</taxon>
        <taxon>Whippomorpha</taxon>
        <taxon>Cetacea</taxon>
        <taxon>Mysticeti</taxon>
        <taxon>Eschrichtiidae</taxon>
        <taxon>Eschrichtius</taxon>
    </lineage>
</organism>
<dbReference type="AlphaFoldDB" id="A0AB34H7V9"/>
<proteinExistence type="predicted"/>
<evidence type="ECO:0000313" key="2">
    <source>
        <dbReference type="EMBL" id="KAJ8788807.1"/>
    </source>
</evidence>
<dbReference type="Proteomes" id="UP001159641">
    <property type="component" value="Unassembled WGS sequence"/>
</dbReference>
<gene>
    <name evidence="2" type="ORF">J1605_005103</name>
</gene>
<protein>
    <submittedName>
        <fullName evidence="2">Uncharacterized protein</fullName>
    </submittedName>
</protein>
<name>A0AB34H7V9_ESCRO</name>
<comment type="caution">
    <text evidence="2">The sequence shown here is derived from an EMBL/GenBank/DDBJ whole genome shotgun (WGS) entry which is preliminary data.</text>
</comment>
<sequence>MGGTAENAGRPGGFLKRSVNQAEDRMTTAPGHSPRQTAEALAFVGKRCLTTECNFAFKRLKIQPEDASWIQCLESDETRSGLGGVSARGQALGEASQLPIVGLAAVSRTGLSQLRIRWPCCSPRSKTRKEVPSGPASPQALLPEEVAPQAAQLAANSCFRCCQELVLSGGAGWGVVLGADRSQD</sequence>
<accession>A0AB34H7V9</accession>
<evidence type="ECO:0000313" key="3">
    <source>
        <dbReference type="Proteomes" id="UP001159641"/>
    </source>
</evidence>
<feature type="region of interest" description="Disordered" evidence="1">
    <location>
        <begin position="1"/>
        <end position="34"/>
    </location>
</feature>
<evidence type="ECO:0000256" key="1">
    <source>
        <dbReference type="SAM" id="MobiDB-lite"/>
    </source>
</evidence>
<keyword evidence="3" id="KW-1185">Reference proteome</keyword>
<reference evidence="2 3" key="1">
    <citation type="submission" date="2022-11" db="EMBL/GenBank/DDBJ databases">
        <title>Whole genome sequence of Eschrichtius robustus ER-17-0199.</title>
        <authorList>
            <person name="Bruniche-Olsen A."/>
            <person name="Black A.N."/>
            <person name="Fields C.J."/>
            <person name="Walden K."/>
            <person name="Dewoody J.A."/>
        </authorList>
    </citation>
    <scope>NUCLEOTIDE SEQUENCE [LARGE SCALE GENOMIC DNA]</scope>
    <source>
        <strain evidence="2">ER-17-0199</strain>
        <tissue evidence="2">Blubber</tissue>
    </source>
</reference>
<dbReference type="EMBL" id="JAIQCJ010001564">
    <property type="protein sequence ID" value="KAJ8788807.1"/>
    <property type="molecule type" value="Genomic_DNA"/>
</dbReference>